<accession>A0AAI8L513</accession>
<dbReference type="Proteomes" id="UP000265765">
    <property type="component" value="Chromosome"/>
</dbReference>
<dbReference type="Gene3D" id="3.90.1200.10">
    <property type="match status" value="1"/>
</dbReference>
<feature type="region of interest" description="Disordered" evidence="1">
    <location>
        <begin position="1"/>
        <end position="28"/>
    </location>
</feature>
<dbReference type="CDD" id="cd05155">
    <property type="entry name" value="APH_ChoK_like_1"/>
    <property type="match status" value="1"/>
</dbReference>
<dbReference type="Gene3D" id="3.30.200.20">
    <property type="entry name" value="Phosphorylase Kinase, domain 1"/>
    <property type="match status" value="1"/>
</dbReference>
<dbReference type="InterPro" id="IPR051678">
    <property type="entry name" value="AGP_Transferase"/>
</dbReference>
<sequence length="321" mass="34733">MAADSSPWIRSTADARPLPRSPMSSPTKMHADELDIDAELVRGLIADQFPRWGELPVSRVESAGTDNAMFRLGDDMVVRLPRLPGAGHQVEFEHRWLPLLAPRLPLAVPEPLAKGEPGRGYALPWGVYRWLDGDNAYDSPLTELTHAAVELGRFVSALRAVDATGGPASYRPGPLHLFDDGTRQAIQDLGAACLLDANRTTALADEAGRLPGWDGAPVWLHADLLPGNLLAVDGRLTAVIDFGCLGVGEPTADTLPAWTVFTGESRRLFREAAEFDDATWERGRAWALCWGVGAVHYYRGGKNPVLAEVGQRAIDEALAGH</sequence>
<evidence type="ECO:0000259" key="2">
    <source>
        <dbReference type="Pfam" id="PF01636"/>
    </source>
</evidence>
<dbReference type="AlphaFoldDB" id="A0AAI8L513"/>
<gene>
    <name evidence="3" type="ORF">DWG14_05712</name>
</gene>
<dbReference type="InterPro" id="IPR011009">
    <property type="entry name" value="Kinase-like_dom_sf"/>
</dbReference>
<name>A0AAI8L513_9ACTN</name>
<dbReference type="InterPro" id="IPR002575">
    <property type="entry name" value="Aminoglycoside_PTrfase"/>
</dbReference>
<dbReference type="EMBL" id="CP032427">
    <property type="protein sequence ID" value="AYC41426.1"/>
    <property type="molecule type" value="Genomic_DNA"/>
</dbReference>
<evidence type="ECO:0000256" key="1">
    <source>
        <dbReference type="SAM" id="MobiDB-lite"/>
    </source>
</evidence>
<evidence type="ECO:0000313" key="3">
    <source>
        <dbReference type="EMBL" id="AYC41426.1"/>
    </source>
</evidence>
<dbReference type="PANTHER" id="PTHR21310">
    <property type="entry name" value="AMINOGLYCOSIDE PHOSPHOTRANSFERASE-RELATED-RELATED"/>
    <property type="match status" value="1"/>
</dbReference>
<dbReference type="KEGG" id="sge:DWG14_05712"/>
<dbReference type="SUPFAM" id="SSF56112">
    <property type="entry name" value="Protein kinase-like (PK-like)"/>
    <property type="match status" value="1"/>
</dbReference>
<feature type="domain" description="Aminoglycoside phosphotransferase" evidence="2">
    <location>
        <begin position="62"/>
        <end position="286"/>
    </location>
</feature>
<reference evidence="3 4" key="1">
    <citation type="submission" date="2018-09" db="EMBL/GenBank/DDBJ databases">
        <title>Production of Trimethoprim by Streptomyces sp. 3E-1.</title>
        <authorList>
            <person name="Kang H.J."/>
            <person name="Kim S.B."/>
        </authorList>
    </citation>
    <scope>NUCLEOTIDE SEQUENCE [LARGE SCALE GENOMIC DNA]</scope>
    <source>
        <strain evidence="3 4">3E-1</strain>
    </source>
</reference>
<evidence type="ECO:0000313" key="4">
    <source>
        <dbReference type="Proteomes" id="UP000265765"/>
    </source>
</evidence>
<proteinExistence type="predicted"/>
<protein>
    <recommendedName>
        <fullName evidence="2">Aminoglycoside phosphotransferase domain-containing protein</fullName>
    </recommendedName>
</protein>
<organism evidence="3 4">
    <name type="scientific">Streptomyces griseorubiginosus</name>
    <dbReference type="NCBI Taxonomy" id="67304"/>
    <lineage>
        <taxon>Bacteria</taxon>
        <taxon>Bacillati</taxon>
        <taxon>Actinomycetota</taxon>
        <taxon>Actinomycetes</taxon>
        <taxon>Kitasatosporales</taxon>
        <taxon>Streptomycetaceae</taxon>
        <taxon>Streptomyces</taxon>
    </lineage>
</organism>
<dbReference type="Pfam" id="PF01636">
    <property type="entry name" value="APH"/>
    <property type="match status" value="1"/>
</dbReference>
<dbReference type="PANTHER" id="PTHR21310:SF42">
    <property type="entry name" value="BIFUNCTIONAL AAC_APH"/>
    <property type="match status" value="1"/>
</dbReference>